<comment type="similarity">
    <text evidence="2">Belongs to the SusD family.</text>
</comment>
<dbReference type="Proteomes" id="UP001196316">
    <property type="component" value="Unassembled WGS sequence"/>
</dbReference>
<reference evidence="13" key="2">
    <citation type="submission" date="2019-09" db="EMBL/GenBank/DDBJ databases">
        <title>Distinct polysaccharide growth profiles of human intestinal Prevotella copri isolates.</title>
        <authorList>
            <person name="Fehlner-Peach H."/>
            <person name="Magnabosco C."/>
            <person name="Raghavan V."/>
            <person name="Scher J.U."/>
            <person name="Tett A."/>
            <person name="Cox L.M."/>
            <person name="Gottsegen C."/>
            <person name="Watters A."/>
            <person name="Wiltshire- Gordon J.D."/>
            <person name="Segata N."/>
            <person name="Bonneau R."/>
            <person name="Littman D.R."/>
        </authorList>
    </citation>
    <scope>NUCLEOTIDE SEQUENCE [LARGE SCALE GENOMIC DNA]</scope>
    <source>
        <strain evidence="9">BU41712</strain>
        <strain evidence="13">iP54</strain>
    </source>
</reference>
<proteinExistence type="inferred from homology"/>
<evidence type="ECO:0000256" key="3">
    <source>
        <dbReference type="ARBA" id="ARBA00022729"/>
    </source>
</evidence>
<evidence type="ECO:0000313" key="8">
    <source>
        <dbReference type="EMBL" id="MBV3409149.1"/>
    </source>
</evidence>
<dbReference type="Proteomes" id="UP000284562">
    <property type="component" value="Unassembled WGS sequence"/>
</dbReference>
<keyword evidence="3" id="KW-0732">Signal</keyword>
<accession>A0AA90V9B9</accession>
<keyword evidence="4" id="KW-0472">Membrane</keyword>
<dbReference type="InterPro" id="IPR033985">
    <property type="entry name" value="SusD-like_N"/>
</dbReference>
<evidence type="ECO:0000313" key="10">
    <source>
        <dbReference type="EMBL" id="MQN88660.1"/>
    </source>
</evidence>
<evidence type="ECO:0000256" key="4">
    <source>
        <dbReference type="ARBA" id="ARBA00023136"/>
    </source>
</evidence>
<evidence type="ECO:0000256" key="5">
    <source>
        <dbReference type="ARBA" id="ARBA00023237"/>
    </source>
</evidence>
<reference evidence="10" key="4">
    <citation type="submission" date="2022-12" db="EMBL/GenBank/DDBJ databases">
        <title>Distinct polysaccharide growth profiles of human intestinal Prevotella copri isolates.</title>
        <authorList>
            <person name="Fehlner-Peach H."/>
            <person name="Magnabosco C."/>
            <person name="Raghavan V."/>
            <person name="Scher J.U."/>
            <person name="Tett A."/>
            <person name="Cox L.M."/>
            <person name="Gottsegen C."/>
            <person name="Watters A."/>
            <person name="Wiltshire- Gordon J.D."/>
            <person name="Segata N."/>
            <person name="Bonneau R."/>
            <person name="Littman D.R."/>
        </authorList>
    </citation>
    <scope>NUCLEOTIDE SEQUENCE</scope>
    <source>
        <strain evidence="14">BU41712</strain>
        <strain evidence="10">IP54</strain>
    </source>
</reference>
<evidence type="ECO:0000259" key="7">
    <source>
        <dbReference type="Pfam" id="PF14322"/>
    </source>
</evidence>
<protein>
    <submittedName>
        <fullName evidence="10">RagB/SusD family nutrient uptake outer membrane protein</fullName>
    </submittedName>
</protein>
<dbReference type="AlphaFoldDB" id="A0AA90V9B9"/>
<dbReference type="Gene3D" id="1.25.40.390">
    <property type="match status" value="1"/>
</dbReference>
<dbReference type="GO" id="GO:0009279">
    <property type="term" value="C:cell outer membrane"/>
    <property type="evidence" value="ECO:0007669"/>
    <property type="project" value="UniProtKB-SubCell"/>
</dbReference>
<dbReference type="PROSITE" id="PS51257">
    <property type="entry name" value="PROKAR_LIPOPROTEIN"/>
    <property type="match status" value="1"/>
</dbReference>
<dbReference type="EMBL" id="QRNN01000052">
    <property type="protein sequence ID" value="RHK47497.1"/>
    <property type="molecule type" value="Genomic_DNA"/>
</dbReference>
<reference evidence="11 12" key="1">
    <citation type="submission" date="2018-08" db="EMBL/GenBank/DDBJ databases">
        <title>A genome reference for cultivated species of the human gut microbiota.</title>
        <authorList>
            <person name="Zou Y."/>
            <person name="Xue W."/>
            <person name="Luo G."/>
        </authorList>
    </citation>
    <scope>NUCLEOTIDE SEQUENCE [LARGE SCALE GENOMIC DNA]</scope>
    <source>
        <strain evidence="11 12">AF43-2</strain>
    </source>
</reference>
<dbReference type="EMBL" id="VZBQ01000019">
    <property type="protein sequence ID" value="MQN88660.1"/>
    <property type="molecule type" value="Genomic_DNA"/>
</dbReference>
<sequence>MKALKYIAGICLALSLTSCDDYLTQTSPDKLTSDSYWRDKADVESAMSSAYSQLYFAEYSGDQWDFSEVKWPVEAYRQDDVDLGKDVQNYPNWVQLRNFSYNNGNSQFSIYWKSYYRGISFCNQIIDKVATMSEGQLAAADRKQLLAEAHFLRGFYHMQLLLNWEKIIIRDTYITSTSQLDKALSDRPETWQFIVDELKAGTEMSNSRSNEEVGRVTSGTAYAYLGYAYLTMASEQADKKAEYLNAAVEAFNNVKGYSLESNYASMFNGTNKNCKESLFEVQFSLSSANGANYATQLHRWIGTEEFEGWDEITPSETLMNEFKKEGKLNNGLYDARLYASVFFQDPYFNDGTGKVYGYDWDAWVKRNPEVEEAYDRPSFRKFMPATYEALAQSTTDVNIPLMRYANVLLMKAEALNDLGRTGEAIPLINEVRRVHGNMPAMTGTTQAEVQAQIEHERMIEFPLENLRWYDLRRWGKTAEALTAAGRTGFDKSKLFYPTPLTELNSNSLAK</sequence>
<feature type="domain" description="SusD-like N-terminal" evidence="7">
    <location>
        <begin position="41"/>
        <end position="230"/>
    </location>
</feature>
<dbReference type="Pfam" id="PF14322">
    <property type="entry name" value="SusD-like_3"/>
    <property type="match status" value="1"/>
</dbReference>
<dbReference type="EMBL" id="VZBZ01000140">
    <property type="protein sequence ID" value="MQN78387.1"/>
    <property type="molecule type" value="Genomic_DNA"/>
</dbReference>
<dbReference type="SUPFAM" id="SSF48452">
    <property type="entry name" value="TPR-like"/>
    <property type="match status" value="1"/>
</dbReference>
<reference evidence="8" key="3">
    <citation type="submission" date="2021-06" db="EMBL/GenBank/DDBJ databases">
        <title>Collection of gut derived symbiotic bacterial strains cultured from healthy donors.</title>
        <authorList>
            <person name="Lin H."/>
            <person name="Littmann E."/>
            <person name="Pamer E.G."/>
        </authorList>
    </citation>
    <scope>NUCLEOTIDE SEQUENCE</scope>
    <source>
        <strain evidence="8">MSK.21.60</strain>
    </source>
</reference>
<dbReference type="Proteomes" id="UP000423156">
    <property type="component" value="Unassembled WGS sequence"/>
</dbReference>
<evidence type="ECO:0000259" key="6">
    <source>
        <dbReference type="Pfam" id="PF07980"/>
    </source>
</evidence>
<keyword evidence="5" id="KW-0998">Cell outer membrane</keyword>
<dbReference type="EMBL" id="JAHOEP010000037">
    <property type="protein sequence ID" value="MBV3409149.1"/>
    <property type="molecule type" value="Genomic_DNA"/>
</dbReference>
<evidence type="ECO:0000256" key="1">
    <source>
        <dbReference type="ARBA" id="ARBA00004442"/>
    </source>
</evidence>
<dbReference type="InterPro" id="IPR011990">
    <property type="entry name" value="TPR-like_helical_dom_sf"/>
</dbReference>
<gene>
    <name evidence="11" type="ORF">DW064_11570</name>
    <name evidence="10" type="ORF">F7D59_01945</name>
    <name evidence="9" type="ORF">F7D71_11105</name>
    <name evidence="8" type="ORF">KSW80_12205</name>
</gene>
<evidence type="ECO:0000313" key="14">
    <source>
        <dbReference type="Proteomes" id="UP000423156"/>
    </source>
</evidence>
<evidence type="ECO:0000313" key="11">
    <source>
        <dbReference type="EMBL" id="RHK47497.1"/>
    </source>
</evidence>
<comment type="subcellular location">
    <subcellularLocation>
        <location evidence="1">Cell outer membrane</location>
    </subcellularLocation>
</comment>
<evidence type="ECO:0000313" key="12">
    <source>
        <dbReference type="Proteomes" id="UP000284562"/>
    </source>
</evidence>
<dbReference type="Pfam" id="PF07980">
    <property type="entry name" value="SusD_RagB"/>
    <property type="match status" value="1"/>
</dbReference>
<feature type="domain" description="RagB/SusD" evidence="6">
    <location>
        <begin position="275"/>
        <end position="484"/>
    </location>
</feature>
<dbReference type="Proteomes" id="UP000420635">
    <property type="component" value="Unassembled WGS sequence"/>
</dbReference>
<comment type="caution">
    <text evidence="10">The sequence shown here is derived from an EMBL/GenBank/DDBJ whole genome shotgun (WGS) entry which is preliminary data.</text>
</comment>
<evidence type="ECO:0000313" key="9">
    <source>
        <dbReference type="EMBL" id="MQN78387.1"/>
    </source>
</evidence>
<evidence type="ECO:0000256" key="2">
    <source>
        <dbReference type="ARBA" id="ARBA00006275"/>
    </source>
</evidence>
<dbReference type="RefSeq" id="WP_022122091.1">
    <property type="nucleotide sequence ID" value="NZ_CP152484.1"/>
</dbReference>
<dbReference type="InterPro" id="IPR012944">
    <property type="entry name" value="SusD_RagB_dom"/>
</dbReference>
<organism evidence="10 13">
    <name type="scientific">Segatella copri</name>
    <dbReference type="NCBI Taxonomy" id="165179"/>
    <lineage>
        <taxon>Bacteria</taxon>
        <taxon>Pseudomonadati</taxon>
        <taxon>Bacteroidota</taxon>
        <taxon>Bacteroidia</taxon>
        <taxon>Bacteroidales</taxon>
        <taxon>Prevotellaceae</taxon>
        <taxon>Segatella</taxon>
    </lineage>
</organism>
<name>A0AA90V9B9_9BACT</name>
<evidence type="ECO:0000313" key="13">
    <source>
        <dbReference type="Proteomes" id="UP000420635"/>
    </source>
</evidence>